<evidence type="ECO:0000256" key="3">
    <source>
        <dbReference type="ARBA" id="ARBA00022989"/>
    </source>
</evidence>
<evidence type="ECO:0000256" key="4">
    <source>
        <dbReference type="ARBA" id="ARBA00023136"/>
    </source>
</evidence>
<evidence type="ECO:0000256" key="2">
    <source>
        <dbReference type="ARBA" id="ARBA00022692"/>
    </source>
</evidence>
<organism evidence="7 8">
    <name type="scientific">Allomyces macrogynus (strain ATCC 38327)</name>
    <name type="common">Allomyces javanicus var. macrogynus</name>
    <dbReference type="NCBI Taxonomy" id="578462"/>
    <lineage>
        <taxon>Eukaryota</taxon>
        <taxon>Fungi</taxon>
        <taxon>Fungi incertae sedis</taxon>
        <taxon>Blastocladiomycota</taxon>
        <taxon>Blastocladiomycetes</taxon>
        <taxon>Blastocladiales</taxon>
        <taxon>Blastocladiaceae</taxon>
        <taxon>Allomyces</taxon>
    </lineage>
</organism>
<keyword evidence="2 5" id="KW-0812">Transmembrane</keyword>
<dbReference type="Gene3D" id="2.10.25.10">
    <property type="entry name" value="Laminin"/>
    <property type="match status" value="1"/>
</dbReference>
<feature type="transmembrane region" description="Helical" evidence="5">
    <location>
        <begin position="42"/>
        <end position="64"/>
    </location>
</feature>
<dbReference type="Pfam" id="PF00003">
    <property type="entry name" value="7tm_3"/>
    <property type="match status" value="1"/>
</dbReference>
<accession>A0A0L0SA57</accession>
<dbReference type="PANTHER" id="PTHR11319">
    <property type="entry name" value="G PROTEIN-COUPLED RECEPTOR-RELATED"/>
    <property type="match status" value="1"/>
</dbReference>
<dbReference type="PROSITE" id="PS00022">
    <property type="entry name" value="EGF_1"/>
    <property type="match status" value="1"/>
</dbReference>
<feature type="transmembrane region" description="Helical" evidence="5">
    <location>
        <begin position="1177"/>
        <end position="1197"/>
    </location>
</feature>
<dbReference type="SMART" id="SM00710">
    <property type="entry name" value="PbH1"/>
    <property type="match status" value="3"/>
</dbReference>
<dbReference type="Pfam" id="PF13229">
    <property type="entry name" value="Beta_helix"/>
    <property type="match status" value="1"/>
</dbReference>
<dbReference type="OrthoDB" id="5552982at2759"/>
<dbReference type="InterPro" id="IPR011050">
    <property type="entry name" value="Pectin_lyase_fold/virulence"/>
</dbReference>
<evidence type="ECO:0000256" key="1">
    <source>
        <dbReference type="ARBA" id="ARBA00004141"/>
    </source>
</evidence>
<feature type="transmembrane region" description="Helical" evidence="5">
    <location>
        <begin position="1130"/>
        <end position="1147"/>
    </location>
</feature>
<feature type="transmembrane region" description="Helical" evidence="5">
    <location>
        <begin position="1099"/>
        <end position="1118"/>
    </location>
</feature>
<evidence type="ECO:0000313" key="7">
    <source>
        <dbReference type="EMBL" id="KNE59322.1"/>
    </source>
</evidence>
<keyword evidence="3 5" id="KW-1133">Transmembrane helix</keyword>
<dbReference type="Gene3D" id="2.160.20.10">
    <property type="entry name" value="Single-stranded right-handed beta-helix, Pectin lyase-like"/>
    <property type="match status" value="1"/>
</dbReference>
<name>A0A0L0SA57_ALLM3</name>
<dbReference type="GO" id="GO:0004930">
    <property type="term" value="F:G protein-coupled receptor activity"/>
    <property type="evidence" value="ECO:0007669"/>
    <property type="project" value="InterPro"/>
</dbReference>
<proteinExistence type="predicted"/>
<dbReference type="SUPFAM" id="SSF51126">
    <property type="entry name" value="Pectin lyase-like"/>
    <property type="match status" value="2"/>
</dbReference>
<dbReference type="InterPro" id="IPR006626">
    <property type="entry name" value="PbH1"/>
</dbReference>
<dbReference type="PROSITE" id="PS50259">
    <property type="entry name" value="G_PROTEIN_RECEP_F3_4"/>
    <property type="match status" value="1"/>
</dbReference>
<keyword evidence="4 5" id="KW-0472">Membrane</keyword>
<feature type="transmembrane region" description="Helical" evidence="5">
    <location>
        <begin position="1067"/>
        <end position="1087"/>
    </location>
</feature>
<feature type="transmembrane region" description="Helical" evidence="5">
    <location>
        <begin position="1223"/>
        <end position="1247"/>
    </location>
</feature>
<dbReference type="PANTHER" id="PTHR11319:SF35">
    <property type="entry name" value="OUTER MEMBRANE PROTEIN PMPC-RELATED"/>
    <property type="match status" value="1"/>
</dbReference>
<comment type="subcellular location">
    <subcellularLocation>
        <location evidence="1">Membrane</location>
        <topology evidence="1">Multi-pass membrane protein</topology>
    </subcellularLocation>
</comment>
<feature type="domain" description="G-protein coupled receptors family 3 profile" evidence="6">
    <location>
        <begin position="1063"/>
        <end position="1289"/>
    </location>
</feature>
<protein>
    <recommendedName>
        <fullName evidence="6">G-protein coupled receptors family 3 profile domain-containing protein</fullName>
    </recommendedName>
</protein>
<evidence type="ECO:0000259" key="6">
    <source>
        <dbReference type="PROSITE" id="PS50259"/>
    </source>
</evidence>
<dbReference type="EMBL" id="GG745334">
    <property type="protein sequence ID" value="KNE59322.1"/>
    <property type="molecule type" value="Genomic_DNA"/>
</dbReference>
<dbReference type="GO" id="GO:0016020">
    <property type="term" value="C:membrane"/>
    <property type="evidence" value="ECO:0007669"/>
    <property type="project" value="UniProtKB-SubCell"/>
</dbReference>
<sequence length="1347" mass="141794">MLAATAISDHGPPLWPRPRQVQASCLTMAAPRAHGTTRRSDAATTAMALFFFAALGLFTVLVAAPAHAATIYLNAATTVAAGQRTGSSSAPYQSLTEAWSALPPSSASNPVHLVMSPGQYALPPAQHTLTNAVLIHEPAVPAGAPVQIVADASHTSLEGPIITLSTGANLTWAGVTFTNFDPTPAAVAAANQWTIFAAYNTSVLSMNGCTVVGTGSAQSLFRAMAYESALIAVQGSTFSSSAVDLNVAGAANLTIAQSRMSQVWAGNGHGIVNTAGASHAVITASNFTGYTDTLFYLGGTSRIDAINVLVTSFQCNLAQFGLASLTQNSVLAMDHSTVMNVDAATCAGGLFALYDQTSMGVGFSLFQDIFGRLVTGDSYATAVFYGSTLRRVNESPAVQMAGSLRSDSALIFDNCVLDGMSGGWNIVDRSRIEYRGGTVATNVVCPPSKSYVYLLAGQSRVVVSDSVIKSTYRGKACTFATVPDSTSFTATDVVFDGYLCPDGCISTSSSASTSFTRTNFTNNQLSIWGGVLSSWGGSHTLTNVYASGNSAVSVVAVNSGGATVTGSTFTNNRATPIRVEGSGSVTISSSTFKNNVGGTNAGGIVNYGSTRISTSMFTGNTGKFGGAIMHQGNTLTVANTQFSNNVASADGGALFLWNSANVQSTTFNDNSAKRGGAWFTKHNVDQTFAGDVTYSDNVPNDYASDFHYLEIANVPANNAPIASVLSGSTINATVQVLAHDVFGQTYIFGGRDTVLLVQAHSTSLNLTGERTKAVFTGSANWTGLAAFGLDGMHDVFFTPVQTTSISASIAPSSLSVSVPVEIMPCEGRSRLDPAPQLGPYFPSCQAVACTQGCVNGACTAAGQCVCNPGFEGIACQFPINVSDVIEWTLASPPYLATVGVRDGLMEKAQAVLPPGYSPLFRTMTLQNDTATSVVRFRFAVVDKDGHVAQADDLPPLAAYMADAIRAWSTAKSTSFYGFVWPPTLANAGAAPRTAASLFEYQPVPDYVDWREPQASLKDGPVAETASMGPRMGAQSTSVLSTLAFQLSIVTVPKVGVSDDLDGGKVMLTLYAACFLVHIASCIYLVVFKRHHRVVVTSNPWWILLATAAVSIMHTWLMLWTAAPTRTTCTAQLVVGLITGAMIMLAVGTKALHYRLIYENAVLCHIFGSSTKSHRKPLIIFGVGLAVAETVMVIAWLLNPATAVTSAVSISPVDGSYWHCRTAWLHPAAGVYAAVNGLLFLVAMQWIVKARNMPSPSQEPRVILFAVANIILTLAVVVALEFLDVSVVTKYLINSIIVLVTADARVVWRHRVQGRRHPLRQRRGGINAIAVKSQPDVAEKEHCRQGRS</sequence>
<reference evidence="7 8" key="1">
    <citation type="submission" date="2009-11" db="EMBL/GenBank/DDBJ databases">
        <title>Annotation of Allomyces macrogynus ATCC 38327.</title>
        <authorList>
            <consortium name="The Broad Institute Genome Sequencing Platform"/>
            <person name="Russ C."/>
            <person name="Cuomo C."/>
            <person name="Burger G."/>
            <person name="Gray M.W."/>
            <person name="Holland P.W.H."/>
            <person name="King N."/>
            <person name="Lang F.B.F."/>
            <person name="Roger A.J."/>
            <person name="Ruiz-Trillo I."/>
            <person name="Young S.K."/>
            <person name="Zeng Q."/>
            <person name="Gargeya S."/>
            <person name="Fitzgerald M."/>
            <person name="Haas B."/>
            <person name="Abouelleil A."/>
            <person name="Alvarado L."/>
            <person name="Arachchi H.M."/>
            <person name="Berlin A."/>
            <person name="Chapman S.B."/>
            <person name="Gearin G."/>
            <person name="Goldberg J."/>
            <person name="Griggs A."/>
            <person name="Gujja S."/>
            <person name="Hansen M."/>
            <person name="Heiman D."/>
            <person name="Howarth C."/>
            <person name="Larimer J."/>
            <person name="Lui A."/>
            <person name="MacDonald P.J.P."/>
            <person name="McCowen C."/>
            <person name="Montmayeur A."/>
            <person name="Murphy C."/>
            <person name="Neiman D."/>
            <person name="Pearson M."/>
            <person name="Priest M."/>
            <person name="Roberts A."/>
            <person name="Saif S."/>
            <person name="Shea T."/>
            <person name="Sisk P."/>
            <person name="Stolte C."/>
            <person name="Sykes S."/>
            <person name="Wortman J."/>
            <person name="Nusbaum C."/>
            <person name="Birren B."/>
        </authorList>
    </citation>
    <scope>NUCLEOTIDE SEQUENCE [LARGE SCALE GENOMIC DNA]</scope>
    <source>
        <strain evidence="7 8">ATCC 38327</strain>
    </source>
</reference>
<dbReference type="InterPro" id="IPR039448">
    <property type="entry name" value="Beta_helix"/>
</dbReference>
<dbReference type="InterPro" id="IPR017978">
    <property type="entry name" value="GPCR_3_C"/>
</dbReference>
<evidence type="ECO:0000256" key="5">
    <source>
        <dbReference type="SAM" id="Phobius"/>
    </source>
</evidence>
<keyword evidence="8" id="KW-1185">Reference proteome</keyword>
<dbReference type="PROSITE" id="PS01186">
    <property type="entry name" value="EGF_2"/>
    <property type="match status" value="1"/>
</dbReference>
<gene>
    <name evidence="7" type="ORF">AMAG_03622</name>
</gene>
<reference evidence="8" key="2">
    <citation type="submission" date="2009-11" db="EMBL/GenBank/DDBJ databases">
        <title>The Genome Sequence of Allomyces macrogynus strain ATCC 38327.</title>
        <authorList>
            <consortium name="The Broad Institute Genome Sequencing Platform"/>
            <person name="Russ C."/>
            <person name="Cuomo C."/>
            <person name="Shea T."/>
            <person name="Young S.K."/>
            <person name="Zeng Q."/>
            <person name="Koehrsen M."/>
            <person name="Haas B."/>
            <person name="Borodovsky M."/>
            <person name="Guigo R."/>
            <person name="Alvarado L."/>
            <person name="Berlin A."/>
            <person name="Borenstein D."/>
            <person name="Chen Z."/>
            <person name="Engels R."/>
            <person name="Freedman E."/>
            <person name="Gellesch M."/>
            <person name="Goldberg J."/>
            <person name="Griggs A."/>
            <person name="Gujja S."/>
            <person name="Heiman D."/>
            <person name="Hepburn T."/>
            <person name="Howarth C."/>
            <person name="Jen D."/>
            <person name="Larson L."/>
            <person name="Lewis B."/>
            <person name="Mehta T."/>
            <person name="Park D."/>
            <person name="Pearson M."/>
            <person name="Roberts A."/>
            <person name="Saif S."/>
            <person name="Shenoy N."/>
            <person name="Sisk P."/>
            <person name="Stolte C."/>
            <person name="Sykes S."/>
            <person name="Walk T."/>
            <person name="White J."/>
            <person name="Yandava C."/>
            <person name="Burger G."/>
            <person name="Gray M.W."/>
            <person name="Holland P.W.H."/>
            <person name="King N."/>
            <person name="Lang F.B.F."/>
            <person name="Roger A.J."/>
            <person name="Ruiz-Trillo I."/>
            <person name="Lander E."/>
            <person name="Nusbaum C."/>
        </authorList>
    </citation>
    <scope>NUCLEOTIDE SEQUENCE [LARGE SCALE GENOMIC DNA]</scope>
    <source>
        <strain evidence="8">ATCC 38327</strain>
    </source>
</reference>
<dbReference type="InterPro" id="IPR012334">
    <property type="entry name" value="Pectin_lyas_fold"/>
</dbReference>
<feature type="transmembrane region" description="Helical" evidence="5">
    <location>
        <begin position="1290"/>
        <end position="1307"/>
    </location>
</feature>
<evidence type="ECO:0000313" key="8">
    <source>
        <dbReference type="Proteomes" id="UP000054350"/>
    </source>
</evidence>
<dbReference type="OMA" id="HIASCIY"/>
<dbReference type="VEuPathDB" id="FungiDB:AMAG_03622"/>
<feature type="transmembrane region" description="Helical" evidence="5">
    <location>
        <begin position="1259"/>
        <end position="1278"/>
    </location>
</feature>
<dbReference type="Proteomes" id="UP000054350">
    <property type="component" value="Unassembled WGS sequence"/>
</dbReference>
<dbReference type="InterPro" id="IPR000742">
    <property type="entry name" value="EGF"/>
</dbReference>